<feature type="region of interest" description="Disordered" evidence="1">
    <location>
        <begin position="228"/>
        <end position="267"/>
    </location>
</feature>
<protein>
    <submittedName>
        <fullName evidence="2">Hypp1934 protein</fullName>
    </submittedName>
</protein>
<feature type="compositionally biased region" description="Polar residues" evidence="1">
    <location>
        <begin position="390"/>
        <end position="399"/>
    </location>
</feature>
<feature type="compositionally biased region" description="Low complexity" evidence="1">
    <location>
        <begin position="48"/>
        <end position="61"/>
    </location>
</feature>
<dbReference type="Proteomes" id="UP000838412">
    <property type="component" value="Chromosome 3"/>
</dbReference>
<feature type="compositionally biased region" description="Polar residues" evidence="1">
    <location>
        <begin position="415"/>
        <end position="427"/>
    </location>
</feature>
<evidence type="ECO:0000313" key="2">
    <source>
        <dbReference type="EMBL" id="CAH1257974.1"/>
    </source>
</evidence>
<feature type="region of interest" description="Disordered" evidence="1">
    <location>
        <begin position="981"/>
        <end position="1028"/>
    </location>
</feature>
<feature type="region of interest" description="Disordered" evidence="1">
    <location>
        <begin position="1093"/>
        <end position="1122"/>
    </location>
</feature>
<reference evidence="2" key="1">
    <citation type="submission" date="2022-01" db="EMBL/GenBank/DDBJ databases">
        <authorList>
            <person name="Braso-Vives M."/>
        </authorList>
    </citation>
    <scope>NUCLEOTIDE SEQUENCE</scope>
</reference>
<feature type="compositionally biased region" description="Basic and acidic residues" evidence="1">
    <location>
        <begin position="1"/>
        <end position="23"/>
    </location>
</feature>
<feature type="compositionally biased region" description="Polar residues" evidence="1">
    <location>
        <begin position="1113"/>
        <end position="1122"/>
    </location>
</feature>
<feature type="compositionally biased region" description="Low complexity" evidence="1">
    <location>
        <begin position="287"/>
        <end position="303"/>
    </location>
</feature>
<feature type="compositionally biased region" description="Polar residues" evidence="1">
    <location>
        <begin position="981"/>
        <end position="1001"/>
    </location>
</feature>
<feature type="compositionally biased region" description="Polar residues" evidence="1">
    <location>
        <begin position="359"/>
        <end position="373"/>
    </location>
</feature>
<feature type="compositionally biased region" description="Polar residues" evidence="1">
    <location>
        <begin position="618"/>
        <end position="633"/>
    </location>
</feature>
<proteinExistence type="predicted"/>
<feature type="compositionally biased region" description="Basic and acidic residues" evidence="1">
    <location>
        <begin position="1099"/>
        <end position="1112"/>
    </location>
</feature>
<keyword evidence="3" id="KW-1185">Reference proteome</keyword>
<feature type="region of interest" description="Disordered" evidence="1">
    <location>
        <begin position="279"/>
        <end position="343"/>
    </location>
</feature>
<feature type="region of interest" description="Disordered" evidence="1">
    <location>
        <begin position="356"/>
        <end position="571"/>
    </location>
</feature>
<feature type="region of interest" description="Disordered" evidence="1">
    <location>
        <begin position="601"/>
        <end position="633"/>
    </location>
</feature>
<dbReference type="EMBL" id="OV696688">
    <property type="protein sequence ID" value="CAH1257974.1"/>
    <property type="molecule type" value="Genomic_DNA"/>
</dbReference>
<feature type="compositionally biased region" description="Polar residues" evidence="1">
    <location>
        <begin position="304"/>
        <end position="314"/>
    </location>
</feature>
<feature type="region of interest" description="Disordered" evidence="1">
    <location>
        <begin position="907"/>
        <end position="956"/>
    </location>
</feature>
<organism evidence="2 3">
    <name type="scientific">Branchiostoma lanceolatum</name>
    <name type="common">Common lancelet</name>
    <name type="synonym">Amphioxus lanceolatum</name>
    <dbReference type="NCBI Taxonomy" id="7740"/>
    <lineage>
        <taxon>Eukaryota</taxon>
        <taxon>Metazoa</taxon>
        <taxon>Chordata</taxon>
        <taxon>Cephalochordata</taxon>
        <taxon>Leptocardii</taxon>
        <taxon>Amphioxiformes</taxon>
        <taxon>Branchiostomatidae</taxon>
        <taxon>Branchiostoma</taxon>
    </lineage>
</organism>
<feature type="region of interest" description="Disordered" evidence="1">
    <location>
        <begin position="87"/>
        <end position="133"/>
    </location>
</feature>
<feature type="compositionally biased region" description="Polar residues" evidence="1">
    <location>
        <begin position="175"/>
        <end position="186"/>
    </location>
</feature>
<feature type="compositionally biased region" description="Basic and acidic residues" evidence="1">
    <location>
        <begin position="450"/>
        <end position="461"/>
    </location>
</feature>
<gene>
    <name evidence="2" type="primary">Hypp1934</name>
    <name evidence="2" type="ORF">BLAG_LOCUS15699</name>
</gene>
<name>A0A8K0EN19_BRALA</name>
<feature type="compositionally biased region" description="Low complexity" evidence="1">
    <location>
        <begin position="1233"/>
        <end position="1243"/>
    </location>
</feature>
<accession>A0A8K0EN19</accession>
<evidence type="ECO:0000313" key="3">
    <source>
        <dbReference type="Proteomes" id="UP000838412"/>
    </source>
</evidence>
<feature type="compositionally biased region" description="Acidic residues" evidence="1">
    <location>
        <begin position="1008"/>
        <end position="1018"/>
    </location>
</feature>
<feature type="compositionally biased region" description="Polar residues" evidence="1">
    <location>
        <begin position="28"/>
        <end position="40"/>
    </location>
</feature>
<evidence type="ECO:0000256" key="1">
    <source>
        <dbReference type="SAM" id="MobiDB-lite"/>
    </source>
</evidence>
<feature type="compositionally biased region" description="Polar residues" evidence="1">
    <location>
        <begin position="1150"/>
        <end position="1161"/>
    </location>
</feature>
<feature type="compositionally biased region" description="Polar residues" evidence="1">
    <location>
        <begin position="326"/>
        <end position="343"/>
    </location>
</feature>
<feature type="compositionally biased region" description="Basic and acidic residues" evidence="1">
    <location>
        <begin position="469"/>
        <end position="482"/>
    </location>
</feature>
<feature type="region of interest" description="Disordered" evidence="1">
    <location>
        <begin position="684"/>
        <end position="706"/>
    </location>
</feature>
<feature type="region of interest" description="Disordered" evidence="1">
    <location>
        <begin position="743"/>
        <end position="762"/>
    </location>
</feature>
<feature type="compositionally biased region" description="Basic and acidic residues" evidence="1">
    <location>
        <begin position="500"/>
        <end position="513"/>
    </location>
</feature>
<feature type="region of interest" description="Disordered" evidence="1">
    <location>
        <begin position="1"/>
        <end position="69"/>
    </location>
</feature>
<feature type="region of interest" description="Disordered" evidence="1">
    <location>
        <begin position="1145"/>
        <end position="1243"/>
    </location>
</feature>
<feature type="compositionally biased region" description="Basic and acidic residues" evidence="1">
    <location>
        <begin position="1207"/>
        <end position="1217"/>
    </location>
</feature>
<dbReference type="AlphaFoldDB" id="A0A8K0EN19"/>
<sequence>MEVVDLTDKDPGCNRDGIEKNNEIHSGCSDSESTDGTQFSLLMEVWDGSPEPGPSSCSGESATSSVDRLHGCEVKPSGVAQMYQTVKESSCTEVDLEPDKDGDTQQVTGSDSKERSSRKHTSPGPSMKRGEYKHNSFKFGLEIIDLTEEEEETEPLASEDTAQRLINKTGDKTDSPTSSEAVRSSTEQCCVKTAGPCLVDLTDCNSVQADIVVGISSVRQETVSNVVSVPETEDPSLSKAGKGKDSKTCGGGKENLVNEDEDLAAPETDLDDEVAAILDKDKSPDPSMQSVESQSVSSCSSVMILSTENSTTDSPFHAITEDPDSKTATNPVTSSAFLDDASSQDTDTFELTLLCSESGFGSSGNDSKRSSPTIEWEEPAALDKSEAVSLETTSSSTGACSDPSVELETGPLATNLPNSPSPLSACNDSADLHNTDTGNSNSMVKIDSAQCEKDNKERNDSPRSPSVESMDKTPPKHDKKSDVQALRSLRIRSTISPTRVLDHLDAKETESTDKQNMVVQPAVPDKCSDNSSCTDSDDSDTVKVNSTQCEKDTGERMPSPRSGPSEDLMDKVGNDEKSGLHTLRSLRIENSVLDSKETELTDKQNMTFQPAIPEKCSDSSPTLSGTDPDNADTVNAFSAQCERDSQGGKAHPGSGLSEELMDKVENYKKTGVVQSLLSLRVETTSVLDSPDTESTEEQSTRVQPTVPTDEEYEHHLLEQEVALVLASICVRIKDTEPTRLVEEGSLVSPKDTTQKNEDTQSDLEVQNHKDKTVGQQEDTLLSHVDAGTDESTGMEIMELYEDSAVAFEAHSPVKDTSTIVSIALSPVQPKFPTSPKKLSCNAQARALGTLPLCNSSSEVSQVENIEDNGVEKQPVPSNCSETLSSNKTDNHGDQIQNEEKLLETEDVEKMDQGQQDESVKLQKQAVPNMKDAKLEKKNGTEEIESQEQRKKDVEDVRCSQDLSPAIDKIIEESAKTASCNSVEETTTRVNGHGQSPLQQKQDAVPLEENAENADEVEQIDNSGSSSLNSPFCKDIDFSQLDLSPNSSIGDAILDFVQQAHVNIQEVLEGAEKSAESDTSQCSGHVKDDFVSVELPPCSEHGDSQRNGKEKCQDSMSSVGNSGLNELMNEIGQLIDTRDGALLGEKEHQGSKQQDMQTNSSHGPEVSETLDSKKRKLSLEDSGSQGLDGFERQADDMNQNASVEPSGEGERSPGEKRGVAHGGTTGTNSRKENSSVTMATSSASTMGQVSLWDLMDHQGPFIIYPTQGGVGKES</sequence>
<feature type="compositionally biased region" description="Polar residues" evidence="1">
    <location>
        <begin position="875"/>
        <end position="887"/>
    </location>
</feature>
<feature type="region of interest" description="Disordered" evidence="1">
    <location>
        <begin position="868"/>
        <end position="894"/>
    </location>
</feature>
<feature type="compositionally biased region" description="Basic and acidic residues" evidence="1">
    <location>
        <begin position="930"/>
        <end position="956"/>
    </location>
</feature>
<feature type="region of interest" description="Disordered" evidence="1">
    <location>
        <begin position="148"/>
        <end position="186"/>
    </location>
</feature>
<feature type="compositionally biased region" description="Acidic residues" evidence="1">
    <location>
        <begin position="257"/>
        <end position="267"/>
    </location>
</feature>
<feature type="compositionally biased region" description="Polar residues" evidence="1">
    <location>
        <begin position="1019"/>
        <end position="1028"/>
    </location>
</feature>